<organism evidence="1 2">
    <name type="scientific">Taxus chinensis</name>
    <name type="common">Chinese yew</name>
    <name type="synonym">Taxus wallichiana var. chinensis</name>
    <dbReference type="NCBI Taxonomy" id="29808"/>
    <lineage>
        <taxon>Eukaryota</taxon>
        <taxon>Viridiplantae</taxon>
        <taxon>Streptophyta</taxon>
        <taxon>Embryophyta</taxon>
        <taxon>Tracheophyta</taxon>
        <taxon>Spermatophyta</taxon>
        <taxon>Pinopsida</taxon>
        <taxon>Pinidae</taxon>
        <taxon>Conifers II</taxon>
        <taxon>Cupressales</taxon>
        <taxon>Taxaceae</taxon>
        <taxon>Taxus</taxon>
    </lineage>
</organism>
<evidence type="ECO:0000313" key="1">
    <source>
        <dbReference type="EMBL" id="KAH9296534.1"/>
    </source>
</evidence>
<comment type="caution">
    <text evidence="1">The sequence shown here is derived from an EMBL/GenBank/DDBJ whole genome shotgun (WGS) entry which is preliminary data.</text>
</comment>
<gene>
    <name evidence="1" type="ORF">KI387_040122</name>
</gene>
<proteinExistence type="predicted"/>
<keyword evidence="2" id="KW-1185">Reference proteome</keyword>
<evidence type="ECO:0000313" key="2">
    <source>
        <dbReference type="Proteomes" id="UP000824469"/>
    </source>
</evidence>
<accession>A0AA38CI17</accession>
<dbReference type="AlphaFoldDB" id="A0AA38CI17"/>
<dbReference type="EMBL" id="JAHRHJ020000011">
    <property type="protein sequence ID" value="KAH9296534.1"/>
    <property type="molecule type" value="Genomic_DNA"/>
</dbReference>
<reference evidence="1 2" key="1">
    <citation type="journal article" date="2021" name="Nat. Plants">
        <title>The Taxus genome provides insights into paclitaxel biosynthesis.</title>
        <authorList>
            <person name="Xiong X."/>
            <person name="Gou J."/>
            <person name="Liao Q."/>
            <person name="Li Y."/>
            <person name="Zhou Q."/>
            <person name="Bi G."/>
            <person name="Li C."/>
            <person name="Du R."/>
            <person name="Wang X."/>
            <person name="Sun T."/>
            <person name="Guo L."/>
            <person name="Liang H."/>
            <person name="Lu P."/>
            <person name="Wu Y."/>
            <person name="Zhang Z."/>
            <person name="Ro D.K."/>
            <person name="Shang Y."/>
            <person name="Huang S."/>
            <person name="Yan J."/>
        </authorList>
    </citation>
    <scope>NUCLEOTIDE SEQUENCE [LARGE SCALE GENOMIC DNA]</scope>
    <source>
        <strain evidence="1">Ta-2019</strain>
    </source>
</reference>
<dbReference type="Proteomes" id="UP000824469">
    <property type="component" value="Unassembled WGS sequence"/>
</dbReference>
<name>A0AA38CI17_TAXCH</name>
<feature type="non-terminal residue" evidence="1">
    <location>
        <position position="50"/>
    </location>
</feature>
<feature type="non-terminal residue" evidence="1">
    <location>
        <position position="1"/>
    </location>
</feature>
<protein>
    <submittedName>
        <fullName evidence="1">Uncharacterized protein</fullName>
    </submittedName>
</protein>
<sequence>VSYALRRANPITLDADKRLNVSVEDDLIMSGKLNRESLKSKESSSSPSPR</sequence>